<feature type="transmembrane region" description="Helical" evidence="1">
    <location>
        <begin position="15"/>
        <end position="40"/>
    </location>
</feature>
<dbReference type="PANTHER" id="PTHR41324">
    <property type="entry name" value="MEMBRANE PROTEIN-RELATED"/>
    <property type="match status" value="1"/>
</dbReference>
<feature type="transmembrane region" description="Helical" evidence="1">
    <location>
        <begin position="172"/>
        <end position="195"/>
    </location>
</feature>
<organism evidence="2 3">
    <name type="scientific">Paramaledivibacter caminithermalis (strain DSM 15212 / CIP 107654 / DViRD3)</name>
    <name type="common">Clostridium caminithermale</name>
    <dbReference type="NCBI Taxonomy" id="1121301"/>
    <lineage>
        <taxon>Bacteria</taxon>
        <taxon>Bacillati</taxon>
        <taxon>Bacillota</taxon>
        <taxon>Clostridia</taxon>
        <taxon>Peptostreptococcales</taxon>
        <taxon>Caminicellaceae</taxon>
        <taxon>Paramaledivibacter</taxon>
    </lineage>
</organism>
<dbReference type="PANTHER" id="PTHR41324:SF1">
    <property type="entry name" value="DUF2232 DOMAIN-CONTAINING PROTEIN"/>
    <property type="match status" value="1"/>
</dbReference>
<sequence>MNTRNKISALIESALITAIAVVFTLIGLYIPFLTILLMFMPLPFIIIGAKNGFKYCILSLVAATIIIGSLTDPLTAMFFLIIGGLTSILIVYMIQKKYSFTLIIFFGSIALTVSVIISFALFTKVIGLNPLEILENNFARIRDIYKGFSGIPSVDSAQLDQMLKLLDQMTDLILLIFPSIIIITCVFTTYINYIVSGAILRKIGFAIGKPNKLSYFKLPSNFIMGTLVIVILTLVANKFNIIKSDALNINIGILFQEIFTLQGLAVVSFFLQKNKLRDVSRRIILVLIYFIPIAKGISFFLGFFDVIFNVRKLEI</sequence>
<keyword evidence="1" id="KW-0472">Membrane</keyword>
<dbReference type="EMBL" id="FRAG01000016">
    <property type="protein sequence ID" value="SHJ93558.1"/>
    <property type="molecule type" value="Genomic_DNA"/>
</dbReference>
<reference evidence="2 3" key="1">
    <citation type="submission" date="2016-11" db="EMBL/GenBank/DDBJ databases">
        <authorList>
            <person name="Jaros S."/>
            <person name="Januszkiewicz K."/>
            <person name="Wedrychowicz H."/>
        </authorList>
    </citation>
    <scope>NUCLEOTIDE SEQUENCE [LARGE SCALE GENOMIC DNA]</scope>
    <source>
        <strain evidence="2 3">DSM 15212</strain>
    </source>
</reference>
<feature type="transmembrane region" description="Helical" evidence="1">
    <location>
        <begin position="52"/>
        <end position="70"/>
    </location>
</feature>
<dbReference type="AlphaFoldDB" id="A0A1M6NCU0"/>
<dbReference type="InterPro" id="IPR018710">
    <property type="entry name" value="DUF2232"/>
</dbReference>
<feature type="transmembrane region" description="Helical" evidence="1">
    <location>
        <begin position="101"/>
        <end position="122"/>
    </location>
</feature>
<accession>A0A1M6NCU0</accession>
<evidence type="ECO:0000256" key="1">
    <source>
        <dbReference type="SAM" id="Phobius"/>
    </source>
</evidence>
<feature type="transmembrane region" description="Helical" evidence="1">
    <location>
        <begin position="215"/>
        <end position="235"/>
    </location>
</feature>
<keyword evidence="1" id="KW-1133">Transmembrane helix</keyword>
<dbReference type="RefSeq" id="WP_073148854.1">
    <property type="nucleotide sequence ID" value="NZ_FRAG01000016.1"/>
</dbReference>
<protein>
    <submittedName>
        <fullName evidence="2">Uncharacterized conserved protein YybS, DUF2232 family</fullName>
    </submittedName>
</protein>
<proteinExistence type="predicted"/>
<feature type="transmembrane region" description="Helical" evidence="1">
    <location>
        <begin position="247"/>
        <end position="271"/>
    </location>
</feature>
<name>A0A1M6NCU0_PARC5</name>
<dbReference type="Pfam" id="PF09991">
    <property type="entry name" value="DUF2232"/>
    <property type="match status" value="1"/>
</dbReference>
<dbReference type="STRING" id="1121301.SAMN02745912_01683"/>
<keyword evidence="3" id="KW-1185">Reference proteome</keyword>
<evidence type="ECO:0000313" key="3">
    <source>
        <dbReference type="Proteomes" id="UP000184465"/>
    </source>
</evidence>
<feature type="transmembrane region" description="Helical" evidence="1">
    <location>
        <begin position="76"/>
        <end position="94"/>
    </location>
</feature>
<feature type="transmembrane region" description="Helical" evidence="1">
    <location>
        <begin position="283"/>
        <end position="304"/>
    </location>
</feature>
<keyword evidence="1" id="KW-0812">Transmembrane</keyword>
<gene>
    <name evidence="2" type="ORF">SAMN02745912_01683</name>
</gene>
<evidence type="ECO:0000313" key="2">
    <source>
        <dbReference type="EMBL" id="SHJ93558.1"/>
    </source>
</evidence>
<dbReference type="Proteomes" id="UP000184465">
    <property type="component" value="Unassembled WGS sequence"/>
</dbReference>